<feature type="region of interest" description="Disordered" evidence="1">
    <location>
        <begin position="1477"/>
        <end position="1499"/>
    </location>
</feature>
<feature type="compositionally biased region" description="Basic and acidic residues" evidence="1">
    <location>
        <begin position="997"/>
        <end position="1015"/>
    </location>
</feature>
<feature type="domain" description="TERF2-interacting telomeric protein 1 Myb" evidence="2">
    <location>
        <begin position="53"/>
        <end position="104"/>
    </location>
</feature>
<feature type="compositionally biased region" description="Polar residues" evidence="1">
    <location>
        <begin position="961"/>
        <end position="975"/>
    </location>
</feature>
<evidence type="ECO:0000256" key="1">
    <source>
        <dbReference type="SAM" id="MobiDB-lite"/>
    </source>
</evidence>
<protein>
    <recommendedName>
        <fullName evidence="2">TERF2-interacting telomeric protein 1 Myb domain-containing protein</fullName>
    </recommendedName>
</protein>
<dbReference type="Proteomes" id="UP000053240">
    <property type="component" value="Unassembled WGS sequence"/>
</dbReference>
<dbReference type="Pfam" id="PF08914">
    <property type="entry name" value="Myb_Rap1"/>
    <property type="match status" value="1"/>
</dbReference>
<reference evidence="3 4" key="1">
    <citation type="journal article" date="2015" name="Nat. Commun.">
        <title>Outbred genome sequencing and CRISPR/Cas9 gene editing in butterflies.</title>
        <authorList>
            <person name="Li X."/>
            <person name="Fan D."/>
            <person name="Zhang W."/>
            <person name="Liu G."/>
            <person name="Zhang L."/>
            <person name="Zhao L."/>
            <person name="Fang X."/>
            <person name="Chen L."/>
            <person name="Dong Y."/>
            <person name="Chen Y."/>
            <person name="Ding Y."/>
            <person name="Zhao R."/>
            <person name="Feng M."/>
            <person name="Zhu Y."/>
            <person name="Feng Y."/>
            <person name="Jiang X."/>
            <person name="Zhu D."/>
            <person name="Xiang H."/>
            <person name="Feng X."/>
            <person name="Li S."/>
            <person name="Wang J."/>
            <person name="Zhang G."/>
            <person name="Kronforst M.R."/>
            <person name="Wang W."/>
        </authorList>
    </citation>
    <scope>NUCLEOTIDE SEQUENCE [LARGE SCALE GENOMIC DNA]</scope>
    <source>
        <strain evidence="3">Ya'a_city_454_Pm</strain>
        <tissue evidence="3">Whole body</tissue>
    </source>
</reference>
<dbReference type="InParanoid" id="A0A194QWC9"/>
<feature type="compositionally biased region" description="Polar residues" evidence="1">
    <location>
        <begin position="1736"/>
        <end position="1747"/>
    </location>
</feature>
<feature type="compositionally biased region" description="Basic and acidic residues" evidence="1">
    <location>
        <begin position="430"/>
        <end position="456"/>
    </location>
</feature>
<feature type="compositionally biased region" description="Basic and acidic residues" evidence="1">
    <location>
        <begin position="376"/>
        <end position="389"/>
    </location>
</feature>
<feature type="compositionally biased region" description="Basic residues" evidence="1">
    <location>
        <begin position="712"/>
        <end position="721"/>
    </location>
</feature>
<feature type="region of interest" description="Disordered" evidence="1">
    <location>
        <begin position="371"/>
        <end position="395"/>
    </location>
</feature>
<dbReference type="Gene3D" id="1.10.10.60">
    <property type="entry name" value="Homeodomain-like"/>
    <property type="match status" value="1"/>
</dbReference>
<feature type="compositionally biased region" description="Polar residues" evidence="1">
    <location>
        <begin position="487"/>
        <end position="498"/>
    </location>
</feature>
<gene>
    <name evidence="3" type="ORF">RR48_13243</name>
</gene>
<feature type="compositionally biased region" description="Low complexity" evidence="1">
    <location>
        <begin position="689"/>
        <end position="703"/>
    </location>
</feature>
<dbReference type="EMBL" id="KQ461073">
    <property type="protein sequence ID" value="KPJ09609.1"/>
    <property type="molecule type" value="Genomic_DNA"/>
</dbReference>
<accession>A0A194QWC9</accession>
<feature type="region of interest" description="Disordered" evidence="1">
    <location>
        <begin position="795"/>
        <end position="855"/>
    </location>
</feature>
<dbReference type="InterPro" id="IPR015010">
    <property type="entry name" value="TERF2IP_Myb"/>
</dbReference>
<evidence type="ECO:0000259" key="2">
    <source>
        <dbReference type="Pfam" id="PF08914"/>
    </source>
</evidence>
<evidence type="ECO:0000313" key="4">
    <source>
        <dbReference type="Proteomes" id="UP000053240"/>
    </source>
</evidence>
<feature type="compositionally biased region" description="Basic residues" evidence="1">
    <location>
        <begin position="671"/>
        <end position="683"/>
    </location>
</feature>
<feature type="region of interest" description="Disordered" evidence="1">
    <location>
        <begin position="273"/>
        <end position="342"/>
    </location>
</feature>
<feature type="compositionally biased region" description="Polar residues" evidence="1">
    <location>
        <begin position="319"/>
        <end position="342"/>
    </location>
</feature>
<proteinExistence type="predicted"/>
<feature type="compositionally biased region" description="Basic residues" evidence="1">
    <location>
        <begin position="976"/>
        <end position="986"/>
    </location>
</feature>
<feature type="compositionally biased region" description="Polar residues" evidence="1">
    <location>
        <begin position="1024"/>
        <end position="1035"/>
    </location>
</feature>
<feature type="region of interest" description="Disordered" evidence="1">
    <location>
        <begin position="1717"/>
        <end position="1747"/>
    </location>
</feature>
<sequence>MEVFGNIKTLLAKEVVKSNVILLGITEKRVKCLSDQKDAGIKEEPSKMSGKAYTMKEMKTIVDYLTEHKAYNEIKGRKMWVDFERSKLTDRTWQSLKETFLKRILPDIHNPYYQLSVTQISSFRNGYDVEAKLNNKLEIITVGEESNTNIEQEINTEHPSTSNGNASGKKSGEEQINTKTISQHRSSAETVVLDTCYDTAEDIQKELEGQNDDKKNNTSQTTQKSLRDFITYSEPLTPMLQEVIDDFATDEESDSGTRMEIVEDIKNEKMPEVTNETTEGPIEISSNSEDACNQKELPDQTEHNNGNHQDSVAAKENQEQINKTGQVTQNAPETSVQEISSTEDVVNVQSSSDLISGQVLIIDTDKNIKETTTSNKGEENIETKSKQNKSETINNTEEIVMTQNTTNTTDSIIPNNQEALNTQSEIVSQTKEKESKSTKNDKEILSKASEKDKEMQTKSNESSKRKRATSQDPTSSKSKRRLIKNSKPVSVSDTDAGINQIQNSKSKLLPEIYPKLKAKSLKSSDIENKEESIADKNTKELENVIEINDEEVSVPTGNVPKIQVTRNISPEIDNPCLKSVSLYEEQFTLTKYSESSDAGVPEAKENRQEEKNRNTNKNNSDNDILQLKSHSESESEHTKRKTASVRTVPTKSEREKVLSNMFGFSSGTMMHGRKRRISYRKSAPRQSRSRLLSSGSSEWTSESNAEYVSPPRGRKDRHSKKYLKPKSARIFSLEEEGGLFVMYGKKIYPVVKDGKLVKNYVTYAPERDSGSEDESYWKLKYMEEKKRTAQLTKLLHQSEENNQDTSERCPEVDLTKASPPKKQKLSIPHTETKPGSSAIPENVPNKPSPEVSKDPVLPTESVIQNKTVKIKITKQNEEVELEGHWSQLHPVLDHVVQIFHKEVEPKLDSKSSAASEQSKICLSGLSTPIIPHIDQEVHEKVKKLETEIFEEIEARDKQNERSVTPQSTSTDFSKVTTRKGQPKRSKSSIASTPSTPEVDKNESNASNKEKERNMEKMASGDVENGTSPSTTVARRMTRTSMNALRESIDKNESKINTRTKKGKESIAKANEEPNVRYKFPSPPTSVKKTTRSSASKTTKLTKTKNRYVKKTAAVVSSMENMILNTIESSQGYQDSDISPPKLLRKRKFRRNTLNGKIRQLSRQNIRRRSQLNYYEMSDQSSNSCPDLGLISKTIQKEGFSSNSDIYRSESLQLLMPKAKRTIGINPKSEVFNAFSEQLNRIINNACKNDIEPPSVDKDVLTVGNISNDNSSSNVSLPLSPVLSIVENLSIDKNSLKDFFDDNGVIHEHLIEECNNNDLFITNEDVTMPSVGQDCNNQATTSNNTEQFHNKNSANAMDTDSILNKFCKVDLNQDNPTISDSLHQKIRNLVLESTKKIHPIPKVIEPSIHKMDVETDVELNKKNRLNKRCSTPLKRQVSKKIKKKNPLVEAFIEEEHTDSCSQSTSRSCPPLTYNPSGVEYLNPESTNIAKKPRNSRGRKKKEDIIKVKILRPKAKSHSREILPEQTRTNRETKSIHGDSGINETECSILHQQLDRSVELIHNHSETCLQTDECLDNSVEYVESNRSLICLLTDSDVSNNSELKDQAGTDSAKNAQCEIFIRDSAANILCSAIETNPAVANNSETYHTILNRESPDSLITEDLSEPEQEQISDRASKWYLLSEDENTNTNFPQNLDFGSDLDKLFPIACAIPNLSTITEMSKENDNKPVDPDGDTRNDLLSQSLFDSNF</sequence>
<keyword evidence="4" id="KW-1185">Reference proteome</keyword>
<feature type="region of interest" description="Disordered" evidence="1">
    <location>
        <begin position="151"/>
        <end position="188"/>
    </location>
</feature>
<name>A0A194QWC9_PAPMA</name>
<feature type="compositionally biased region" description="Basic and acidic residues" evidence="1">
    <location>
        <begin position="292"/>
        <end position="302"/>
    </location>
</feature>
<feature type="region of interest" description="Disordered" evidence="1">
    <location>
        <begin position="591"/>
        <end position="721"/>
    </location>
</feature>
<feature type="compositionally biased region" description="Polar residues" evidence="1">
    <location>
        <begin position="274"/>
        <end position="291"/>
    </location>
</feature>
<feature type="compositionally biased region" description="Basic and acidic residues" evidence="1">
    <location>
        <begin position="805"/>
        <end position="814"/>
    </location>
</feature>
<feature type="compositionally biased region" description="Basic residues" evidence="1">
    <location>
        <begin position="1489"/>
        <end position="1498"/>
    </location>
</feature>
<feature type="compositionally biased region" description="Basic and acidic residues" evidence="1">
    <location>
        <begin position="602"/>
        <end position="613"/>
    </location>
</feature>
<dbReference type="STRING" id="76193.A0A194QWC9"/>
<evidence type="ECO:0000313" key="3">
    <source>
        <dbReference type="EMBL" id="KPJ09609.1"/>
    </source>
</evidence>
<feature type="region of interest" description="Disordered" evidence="1">
    <location>
        <begin position="1074"/>
        <end position="1102"/>
    </location>
</feature>
<feature type="region of interest" description="Disordered" evidence="1">
    <location>
        <begin position="955"/>
        <end position="1035"/>
    </location>
</feature>
<organism evidence="3 4">
    <name type="scientific">Papilio machaon</name>
    <name type="common">Old World swallowtail butterfly</name>
    <dbReference type="NCBI Taxonomy" id="76193"/>
    <lineage>
        <taxon>Eukaryota</taxon>
        <taxon>Metazoa</taxon>
        <taxon>Ecdysozoa</taxon>
        <taxon>Arthropoda</taxon>
        <taxon>Hexapoda</taxon>
        <taxon>Insecta</taxon>
        <taxon>Pterygota</taxon>
        <taxon>Neoptera</taxon>
        <taxon>Endopterygota</taxon>
        <taxon>Lepidoptera</taxon>
        <taxon>Glossata</taxon>
        <taxon>Ditrysia</taxon>
        <taxon>Papilionoidea</taxon>
        <taxon>Papilionidae</taxon>
        <taxon>Papilioninae</taxon>
        <taxon>Papilio</taxon>
    </lineage>
</organism>
<feature type="region of interest" description="Disordered" evidence="1">
    <location>
        <begin position="425"/>
        <end position="498"/>
    </location>
</feature>
<feature type="compositionally biased region" description="Low complexity" evidence="1">
    <location>
        <begin position="1084"/>
        <end position="1098"/>
    </location>
</feature>
<feature type="compositionally biased region" description="Basic and acidic residues" evidence="1">
    <location>
        <begin position="1718"/>
        <end position="1735"/>
    </location>
</feature>